<evidence type="ECO:0000256" key="2">
    <source>
        <dbReference type="ARBA" id="ARBA00023043"/>
    </source>
</evidence>
<dbReference type="InterPro" id="IPR036047">
    <property type="entry name" value="F-box-like_dom_sf"/>
</dbReference>
<dbReference type="InterPro" id="IPR002110">
    <property type="entry name" value="Ankyrin_rpt"/>
</dbReference>
<dbReference type="InterPro" id="IPR036770">
    <property type="entry name" value="Ankyrin_rpt-contain_sf"/>
</dbReference>
<proteinExistence type="predicted"/>
<evidence type="ECO:0000313" key="4">
    <source>
        <dbReference type="EMBL" id="OAQ69397.1"/>
    </source>
</evidence>
<feature type="repeat" description="ANK" evidence="3">
    <location>
        <begin position="153"/>
        <end position="177"/>
    </location>
</feature>
<keyword evidence="1" id="KW-0677">Repeat</keyword>
<dbReference type="AlphaFoldDB" id="A0A179FVJ9"/>
<dbReference type="PANTHER" id="PTHR24173">
    <property type="entry name" value="ANKYRIN REPEAT CONTAINING"/>
    <property type="match status" value="1"/>
</dbReference>
<protein>
    <submittedName>
        <fullName evidence="4">Ankyrin repeats (3 copies) domain-containing protein</fullName>
    </submittedName>
</protein>
<keyword evidence="2 3" id="KW-0040">ANK repeat</keyword>
<dbReference type="SUPFAM" id="SSF81383">
    <property type="entry name" value="F-box domain"/>
    <property type="match status" value="1"/>
</dbReference>
<accession>A0A179FVJ9</accession>
<name>A0A179FVJ9_PURLI</name>
<evidence type="ECO:0000256" key="1">
    <source>
        <dbReference type="ARBA" id="ARBA00022737"/>
    </source>
</evidence>
<dbReference type="PROSITE" id="PS50088">
    <property type="entry name" value="ANK_REPEAT"/>
    <property type="match status" value="6"/>
</dbReference>
<evidence type="ECO:0000256" key="3">
    <source>
        <dbReference type="PROSITE-ProRule" id="PRU00023"/>
    </source>
</evidence>
<gene>
    <name evidence="4" type="ORF">VFPBJ_10772</name>
</gene>
<reference evidence="4 5" key="1">
    <citation type="submission" date="2016-01" db="EMBL/GenBank/DDBJ databases">
        <title>Biosynthesis of antibiotic leucinostatins and their inhibition on Phytophthora in bio-control Purpureocillium lilacinum.</title>
        <authorList>
            <person name="Wang G."/>
            <person name="Liu Z."/>
            <person name="Lin R."/>
            <person name="Li E."/>
            <person name="Mao Z."/>
            <person name="Ling J."/>
            <person name="Yin W."/>
            <person name="Xie B."/>
        </authorList>
    </citation>
    <scope>NUCLEOTIDE SEQUENCE [LARGE SCALE GENOMIC DNA]</scope>
    <source>
        <strain evidence="4">PLBJ-1</strain>
    </source>
</reference>
<sequence>MAASTLPRELCFLIVSFCDALRDINAVAQTNRHWHDTLNSYLYHQDVRQHGSYALAWAAREGRDETARKALASGANIALSLDLRGGPLHLAAMYGREATLRFLLEQEGADPDERLIPGGRTPLSYAAEYGHAGTVALLLATGAVDPDATSLPFLRTPLSYAAEQGHLEVVQLLLANGNVEVNSQSFPKMRTPLAYAARYGHLKVVQLLLTHEHVKVDTQSLPDNYTPLFWAADGCHTEVIHELVAHGADQTVQIRRGRAPLSAAAEFGHFAAVEALLGHEGIEPDLIIRHGESPLWYASRSGDVRIVKRLLATGRVNPFRHSPWQQGMTPLCIAAVCGHLEILKLLHEAAAMEASQQDLRNELNAALKGAARKDRWPCLKYLIATEEIDINVLCSDYRGQSRVPRSDADPMLKWFLYLGNHVQSKHFGTVAELLAIEGIRQSVMTVLQASRYLPPHMRSEAHVYLGEQMRKLEGWEWFQSPHIHTDATSESGLCMWSWSDRF</sequence>
<feature type="repeat" description="ANK" evidence="3">
    <location>
        <begin position="290"/>
        <end position="314"/>
    </location>
</feature>
<dbReference type="EMBL" id="LSBH01000011">
    <property type="protein sequence ID" value="OAQ69397.1"/>
    <property type="molecule type" value="Genomic_DNA"/>
</dbReference>
<dbReference type="Proteomes" id="UP000078240">
    <property type="component" value="Unassembled WGS sequence"/>
</dbReference>
<dbReference type="CDD" id="cd09917">
    <property type="entry name" value="F-box_SF"/>
    <property type="match status" value="1"/>
</dbReference>
<dbReference type="Pfam" id="PF12796">
    <property type="entry name" value="Ank_2"/>
    <property type="match status" value="3"/>
</dbReference>
<comment type="caution">
    <text evidence="4">The sequence shown here is derived from an EMBL/GenBank/DDBJ whole genome shotgun (WGS) entry which is preliminary data.</text>
</comment>
<dbReference type="PANTHER" id="PTHR24173:SF74">
    <property type="entry name" value="ANKYRIN REPEAT DOMAIN-CONTAINING PROTEIN 16"/>
    <property type="match status" value="1"/>
</dbReference>
<evidence type="ECO:0000313" key="5">
    <source>
        <dbReference type="Proteomes" id="UP000078240"/>
    </source>
</evidence>
<dbReference type="Gene3D" id="1.25.40.20">
    <property type="entry name" value="Ankyrin repeat-containing domain"/>
    <property type="match status" value="3"/>
</dbReference>
<organism evidence="4 5">
    <name type="scientific">Purpureocillium lilacinum</name>
    <name type="common">Paecilomyces lilacinus</name>
    <dbReference type="NCBI Taxonomy" id="33203"/>
    <lineage>
        <taxon>Eukaryota</taxon>
        <taxon>Fungi</taxon>
        <taxon>Dikarya</taxon>
        <taxon>Ascomycota</taxon>
        <taxon>Pezizomycotina</taxon>
        <taxon>Sordariomycetes</taxon>
        <taxon>Hypocreomycetidae</taxon>
        <taxon>Hypocreales</taxon>
        <taxon>Ophiocordycipitaceae</taxon>
        <taxon>Purpureocillium</taxon>
    </lineage>
</organism>
<dbReference type="SMART" id="SM00248">
    <property type="entry name" value="ANK"/>
    <property type="match status" value="10"/>
</dbReference>
<feature type="repeat" description="ANK" evidence="3">
    <location>
        <begin position="118"/>
        <end position="143"/>
    </location>
</feature>
<feature type="repeat" description="ANK" evidence="3">
    <location>
        <begin position="326"/>
        <end position="351"/>
    </location>
</feature>
<dbReference type="SUPFAM" id="SSF48403">
    <property type="entry name" value="Ankyrin repeat"/>
    <property type="match status" value="1"/>
</dbReference>
<dbReference type="PROSITE" id="PS50297">
    <property type="entry name" value="ANK_REP_REGION"/>
    <property type="match status" value="5"/>
</dbReference>
<feature type="repeat" description="ANK" evidence="3">
    <location>
        <begin position="223"/>
        <end position="255"/>
    </location>
</feature>
<feature type="repeat" description="ANK" evidence="3">
    <location>
        <begin position="188"/>
        <end position="209"/>
    </location>
</feature>